<protein>
    <submittedName>
        <fullName evidence="1">Uncharacterized protein</fullName>
    </submittedName>
</protein>
<organism evidence="1 2">
    <name type="scientific">Sphagnum troendelagicum</name>
    <dbReference type="NCBI Taxonomy" id="128251"/>
    <lineage>
        <taxon>Eukaryota</taxon>
        <taxon>Viridiplantae</taxon>
        <taxon>Streptophyta</taxon>
        <taxon>Embryophyta</taxon>
        <taxon>Bryophyta</taxon>
        <taxon>Sphagnophytina</taxon>
        <taxon>Sphagnopsida</taxon>
        <taxon>Sphagnales</taxon>
        <taxon>Sphagnaceae</taxon>
        <taxon>Sphagnum</taxon>
    </lineage>
</organism>
<evidence type="ECO:0000313" key="1">
    <source>
        <dbReference type="EMBL" id="CAK9212218.1"/>
    </source>
</evidence>
<gene>
    <name evidence="1" type="ORF">CSSPTR1EN2_LOCUS11126</name>
</gene>
<name>A0ABP0U3U4_9BRYO</name>
<dbReference type="Proteomes" id="UP001497512">
    <property type="component" value="Chromosome 19"/>
</dbReference>
<dbReference type="EMBL" id="OZ019911">
    <property type="protein sequence ID" value="CAK9212218.1"/>
    <property type="molecule type" value="Genomic_DNA"/>
</dbReference>
<sequence length="75" mass="8561">MLTLGDKQEFEARIWSSACTRVDTILSNDALLQHQCCCLGSSHGFFLGQSQSLMPVFLLYYYTGMAFQCRRKQQS</sequence>
<keyword evidence="2" id="KW-1185">Reference proteome</keyword>
<accession>A0ABP0U3U4</accession>
<reference evidence="1" key="1">
    <citation type="submission" date="2024-02" db="EMBL/GenBank/DDBJ databases">
        <authorList>
            <consortium name="ELIXIR-Norway"/>
            <consortium name="Elixir Norway"/>
        </authorList>
    </citation>
    <scope>NUCLEOTIDE SEQUENCE</scope>
</reference>
<proteinExistence type="predicted"/>
<evidence type="ECO:0000313" key="2">
    <source>
        <dbReference type="Proteomes" id="UP001497512"/>
    </source>
</evidence>